<dbReference type="RefSeq" id="WP_153405500.1">
    <property type="nucleotide sequence ID" value="NZ_ML762437.1"/>
</dbReference>
<dbReference type="AlphaFoldDB" id="A0A7C8KTN3"/>
<dbReference type="SMART" id="SM00382">
    <property type="entry name" value="AAA"/>
    <property type="match status" value="1"/>
</dbReference>
<keyword evidence="4" id="KW-1185">Reference proteome</keyword>
<reference evidence="3 4" key="1">
    <citation type="submission" date="2019-10" db="EMBL/GenBank/DDBJ databases">
        <title>Gracilibacillus sp. nov. isolated from rice seeds.</title>
        <authorList>
            <person name="He S."/>
        </authorList>
    </citation>
    <scope>NUCLEOTIDE SEQUENCE [LARGE SCALE GENOMIC DNA]</scope>
    <source>
        <strain evidence="3 4">TD8</strain>
    </source>
</reference>
<dbReference type="GO" id="GO:0016787">
    <property type="term" value="F:hydrolase activity"/>
    <property type="evidence" value="ECO:0007669"/>
    <property type="project" value="InterPro"/>
</dbReference>
<organism evidence="3 4">
    <name type="scientific">Gracilibacillus oryzae</name>
    <dbReference type="NCBI Taxonomy" id="1672701"/>
    <lineage>
        <taxon>Bacteria</taxon>
        <taxon>Bacillati</taxon>
        <taxon>Bacillota</taxon>
        <taxon>Bacilli</taxon>
        <taxon>Bacillales</taxon>
        <taxon>Bacillaceae</taxon>
        <taxon>Gracilibacillus</taxon>
    </lineage>
</organism>
<dbReference type="GO" id="GO:0003677">
    <property type="term" value="F:DNA binding"/>
    <property type="evidence" value="ECO:0007669"/>
    <property type="project" value="InterPro"/>
</dbReference>
<sequence>MKGFPEGIQFCFPWRSYQAEVLRHLDKHLANQHLHLVAPPGSGKTVLGLEVIRRLNKPTLIVAPTLAIRNQWADRFTALFLQQKEQPDWISTDIKNPSFLTITTYQGLYALFQDTLEQQEESELDDLEEEEMPLENDAKQKAIERLFQQNFQTLVLDEAHHLRTNWWKTTIHIRNQLENPSIIALTATPPYDVGKAEWDKYMELCGPIDEEIEIAALVKEGDLCPHQDYVWMSAPAPKEQEPIDTFHKEAEQIRTELLENKAFQSLVDNHPWIASEAFVEEKLANYRYFISMIVYLKEIGSPAWEKPFEVMEEKAAALPSFDLEWTEELLSFFIYQDKHTDPKEEPIESIKKQLTAIRAIERRRVKLIATRSMQRKLLQSSSKLDSIADIVRLEKKAQKEKLRLVVLADYIYKEDLPQAGEENKPLIRLGVVPIFEKLRRNVANQCRLGVLTGSVVIVPNQAISLLEKSALEFTAEKLEHDDRYSLIRWKGTSRQEMVKVMTDIFDHGEIDVLIGTTALLGEGWDAPCVNTLILASYVGSFMLTNQMRGRAIRSEQGNQDKAANIWHLVCVDTYALDGGYDYQSLSRRFQSLTGVDAELPVIQSGIDRLRMAKPLFRQKTILETNQLMAERATERTRLHERWQEAVQKGEKKREEIEVSTSQLPPIFMFRNTLKSLLLICGAIFLNVLYAVGEYGYYYESFAAIRSALIWGFVIGVVISSPFWWRALRIFLFHSSLESRLKQVTEIVYKTMFEIGLLETPLKENKIIINKGGGGSLYGYLENGSTEEQKLFLQAVQQLLDPIDNPRYLLHRQSGKRLWVRHDYHAVPEEIGRKKEYAEIFAKKWNKRMGKAEMIFTRTPEGRKVLLKARLRAMSAKFMKRSERRSVWK</sequence>
<dbReference type="Proteomes" id="UP000480246">
    <property type="component" value="Unassembled WGS sequence"/>
</dbReference>
<accession>A0A7C8KTN3</accession>
<dbReference type="CDD" id="cd18785">
    <property type="entry name" value="SF2_C"/>
    <property type="match status" value="1"/>
</dbReference>
<dbReference type="GO" id="GO:0005524">
    <property type="term" value="F:ATP binding"/>
    <property type="evidence" value="ECO:0007669"/>
    <property type="project" value="InterPro"/>
</dbReference>
<comment type="caution">
    <text evidence="3">The sequence shown here is derived from an EMBL/GenBank/DDBJ whole genome shotgun (WGS) entry which is preliminary data.</text>
</comment>
<dbReference type="GO" id="GO:0005829">
    <property type="term" value="C:cytosol"/>
    <property type="evidence" value="ECO:0007669"/>
    <property type="project" value="TreeGrafter"/>
</dbReference>
<dbReference type="Pfam" id="PF04851">
    <property type="entry name" value="ResIII"/>
    <property type="match status" value="1"/>
</dbReference>
<dbReference type="InterPro" id="IPR014001">
    <property type="entry name" value="Helicase_ATP-bd"/>
</dbReference>
<keyword evidence="1" id="KW-0472">Membrane</keyword>
<dbReference type="SUPFAM" id="SSF52540">
    <property type="entry name" value="P-loop containing nucleoside triphosphate hydrolases"/>
    <property type="match status" value="1"/>
</dbReference>
<dbReference type="SMART" id="SM00487">
    <property type="entry name" value="DEXDc"/>
    <property type="match status" value="1"/>
</dbReference>
<dbReference type="InterPro" id="IPR001650">
    <property type="entry name" value="Helicase_C-like"/>
</dbReference>
<keyword evidence="3" id="KW-0378">Hydrolase</keyword>
<dbReference type="GO" id="GO:0004386">
    <property type="term" value="F:helicase activity"/>
    <property type="evidence" value="ECO:0007669"/>
    <property type="project" value="UniProtKB-KW"/>
</dbReference>
<evidence type="ECO:0000259" key="2">
    <source>
        <dbReference type="PROSITE" id="PS51192"/>
    </source>
</evidence>
<proteinExistence type="predicted"/>
<evidence type="ECO:0000313" key="4">
    <source>
        <dbReference type="Proteomes" id="UP000480246"/>
    </source>
</evidence>
<evidence type="ECO:0000313" key="3">
    <source>
        <dbReference type="EMBL" id="KAB8129165.1"/>
    </source>
</evidence>
<dbReference type="EMBL" id="WEID01000077">
    <property type="protein sequence ID" value="KAB8129165.1"/>
    <property type="molecule type" value="Genomic_DNA"/>
</dbReference>
<dbReference type="InterPro" id="IPR006935">
    <property type="entry name" value="Helicase/UvrB_N"/>
</dbReference>
<keyword evidence="3" id="KW-0067">ATP-binding</keyword>
<keyword evidence="3" id="KW-0347">Helicase</keyword>
<dbReference type="OrthoDB" id="9758243at2"/>
<feature type="domain" description="Helicase ATP-binding" evidence="2">
    <location>
        <begin position="25"/>
        <end position="207"/>
    </location>
</feature>
<dbReference type="PROSITE" id="PS51192">
    <property type="entry name" value="HELICASE_ATP_BIND_1"/>
    <property type="match status" value="1"/>
</dbReference>
<protein>
    <submittedName>
        <fullName evidence="3">DEAD/DEAH box helicase</fullName>
    </submittedName>
</protein>
<dbReference type="PANTHER" id="PTHR47396">
    <property type="entry name" value="TYPE I RESTRICTION ENZYME ECOKI R PROTEIN"/>
    <property type="match status" value="1"/>
</dbReference>
<name>A0A7C8KTN3_9BACI</name>
<gene>
    <name evidence="3" type="ORF">F9U64_15375</name>
</gene>
<dbReference type="Gene3D" id="3.40.50.300">
    <property type="entry name" value="P-loop containing nucleotide triphosphate hydrolases"/>
    <property type="match status" value="2"/>
</dbReference>
<keyword evidence="1" id="KW-0812">Transmembrane</keyword>
<keyword evidence="1" id="KW-1133">Transmembrane helix</keyword>
<dbReference type="PANTHER" id="PTHR47396:SF1">
    <property type="entry name" value="ATP-DEPENDENT HELICASE IRC3-RELATED"/>
    <property type="match status" value="1"/>
</dbReference>
<feature type="transmembrane region" description="Helical" evidence="1">
    <location>
        <begin position="676"/>
        <end position="697"/>
    </location>
</feature>
<dbReference type="InterPro" id="IPR027417">
    <property type="entry name" value="P-loop_NTPase"/>
</dbReference>
<evidence type="ECO:0000256" key="1">
    <source>
        <dbReference type="SAM" id="Phobius"/>
    </source>
</evidence>
<feature type="transmembrane region" description="Helical" evidence="1">
    <location>
        <begin position="703"/>
        <end position="724"/>
    </location>
</feature>
<dbReference type="Pfam" id="PF00271">
    <property type="entry name" value="Helicase_C"/>
    <property type="match status" value="1"/>
</dbReference>
<dbReference type="InterPro" id="IPR050742">
    <property type="entry name" value="Helicase_Restrict-Modif_Enz"/>
</dbReference>
<dbReference type="InterPro" id="IPR003593">
    <property type="entry name" value="AAA+_ATPase"/>
</dbReference>
<keyword evidence="3" id="KW-0547">Nucleotide-binding</keyword>